<dbReference type="Gene3D" id="3.20.20.80">
    <property type="entry name" value="Glycosidases"/>
    <property type="match status" value="1"/>
</dbReference>
<dbReference type="PANTHER" id="PTHR43651">
    <property type="entry name" value="1,4-ALPHA-GLUCAN-BRANCHING ENZYME"/>
    <property type="match status" value="1"/>
</dbReference>
<dbReference type="PANTHER" id="PTHR43651:SF3">
    <property type="entry name" value="1,4-ALPHA-GLUCAN-BRANCHING ENZYME"/>
    <property type="match status" value="1"/>
</dbReference>
<evidence type="ECO:0000256" key="4">
    <source>
        <dbReference type="ARBA" id="ARBA00012541"/>
    </source>
</evidence>
<dbReference type="InterPro" id="IPR014756">
    <property type="entry name" value="Ig_E-set"/>
</dbReference>
<evidence type="ECO:0000313" key="11">
    <source>
        <dbReference type="Proteomes" id="UP000316726"/>
    </source>
</evidence>
<dbReference type="InterPro" id="IPR004193">
    <property type="entry name" value="Glyco_hydro_13_N"/>
</dbReference>
<evidence type="ECO:0000259" key="9">
    <source>
        <dbReference type="SMART" id="SM00642"/>
    </source>
</evidence>
<dbReference type="SMART" id="SM00642">
    <property type="entry name" value="Aamy"/>
    <property type="match status" value="1"/>
</dbReference>
<dbReference type="GO" id="GO:0043169">
    <property type="term" value="F:cation binding"/>
    <property type="evidence" value="ECO:0007669"/>
    <property type="project" value="InterPro"/>
</dbReference>
<evidence type="ECO:0000256" key="8">
    <source>
        <dbReference type="SAM" id="MobiDB-lite"/>
    </source>
</evidence>
<dbReference type="GO" id="GO:0005975">
    <property type="term" value="P:carbohydrate metabolic process"/>
    <property type="evidence" value="ECO:0007669"/>
    <property type="project" value="InterPro"/>
</dbReference>
<dbReference type="InterPro" id="IPR013780">
    <property type="entry name" value="Glyco_hydro_b"/>
</dbReference>
<dbReference type="SUPFAM" id="SSF81296">
    <property type="entry name" value="E set domains"/>
    <property type="match status" value="1"/>
</dbReference>
<keyword evidence="6" id="KW-0035">Amyloplast</keyword>
<dbReference type="EC" id="2.4.1.18" evidence="4"/>
<feature type="region of interest" description="Disordered" evidence="8">
    <location>
        <begin position="1"/>
        <end position="77"/>
    </location>
</feature>
<feature type="compositionally biased region" description="Low complexity" evidence="8">
    <location>
        <begin position="39"/>
        <end position="59"/>
    </location>
</feature>
<evidence type="ECO:0000256" key="7">
    <source>
        <dbReference type="ARBA" id="ARBA00060592"/>
    </source>
</evidence>
<dbReference type="GO" id="GO:0004553">
    <property type="term" value="F:hydrolase activity, hydrolyzing O-glycosyl compounds"/>
    <property type="evidence" value="ECO:0007669"/>
    <property type="project" value="InterPro"/>
</dbReference>
<dbReference type="FunFam" id="3.20.20.80:FF:000001">
    <property type="entry name" value="1,4-alpha-glucan branching enzyme"/>
    <property type="match status" value="1"/>
</dbReference>
<dbReference type="InterPro" id="IPR006047">
    <property type="entry name" value="GH13_cat_dom"/>
</dbReference>
<proteinExistence type="inferred from homology"/>
<evidence type="ECO:0000256" key="6">
    <source>
        <dbReference type="ARBA" id="ARBA00023234"/>
    </source>
</evidence>
<dbReference type="Gene3D" id="2.60.40.10">
    <property type="entry name" value="Immunoglobulins"/>
    <property type="match status" value="1"/>
</dbReference>
<organism evidence="10 11">
    <name type="scientific">Chloropicon primus</name>
    <dbReference type="NCBI Taxonomy" id="1764295"/>
    <lineage>
        <taxon>Eukaryota</taxon>
        <taxon>Viridiplantae</taxon>
        <taxon>Chlorophyta</taxon>
        <taxon>Chloropicophyceae</taxon>
        <taxon>Chloropicales</taxon>
        <taxon>Chloropicaceae</taxon>
        <taxon>Chloropicon</taxon>
    </lineage>
</organism>
<dbReference type="GO" id="GO:0003844">
    <property type="term" value="F:1,4-alpha-glucan branching enzyme activity"/>
    <property type="evidence" value="ECO:0007669"/>
    <property type="project" value="UniProtKB-EC"/>
</dbReference>
<dbReference type="FunFam" id="2.60.40.1180:FF:000003">
    <property type="entry name" value="1,4-alpha-glucan-branching enzyme, chloroplastic/amyloplastic"/>
    <property type="match status" value="1"/>
</dbReference>
<evidence type="ECO:0000256" key="3">
    <source>
        <dbReference type="ARBA" id="ARBA00009000"/>
    </source>
</evidence>
<dbReference type="InterPro" id="IPR017853">
    <property type="entry name" value="GH"/>
</dbReference>
<keyword evidence="6" id="KW-0934">Plastid</keyword>
<comment type="similarity">
    <text evidence="3">Belongs to the glycosyl hydrolase 13 family. GlgB subfamily.</text>
</comment>
<comment type="catalytic activity">
    <reaction evidence="1">
        <text>Transfers a segment of a (1-&gt;4)-alpha-D-glucan chain to a primary hydroxy group in a similar glucan chain.</text>
        <dbReference type="EC" id="2.4.1.18"/>
    </reaction>
</comment>
<accession>A0A5B8N0I8</accession>
<dbReference type="Pfam" id="PF02806">
    <property type="entry name" value="Alpha-amylase_C"/>
    <property type="match status" value="1"/>
</dbReference>
<gene>
    <name evidence="10" type="ORF">A3770_16p77920</name>
</gene>
<sequence>MERAMTRRVSGARLTKVRAKPSAARCLRHASAAGSLAAPVTTRPSSSSPSSSTSSGSRVSNRRQGGAACRAKAEEPEIAPLEMLKKENELLRKAIESADDSVTELEEELDAAGVSFEPASSEESSSGAEGPVAEAVGSAWSPTQVQPEGHAMEESYGKPGIPEGDGTECLRFDPTLWSHADHIKERYGRYRSVRHAIDENEGGLEAFSQGYKHFGFNRGEHEGEQGIWYREWAPSAKALALVGDFNDWDPKPEHWAFKNPFGVWELFLPDDDEGKSAIEHRSRVKCRLEAESGEWCERIPAWIKWATQAWDEVQFNGCYWEPEGKSEPGVFEEDKKYQFKYNRPKKPSNLRIYECHVGMSSQEPKVNSYLEFKDDMLPRIRDLGYNAIQIMAVQEHAYYGSFGYHVTNFFGVSSRSGTPEELKAMIDEAHRLGLFVLIDVVHSHASSNSNDGINLFDGSDGQYFHSGAKGYHWMWDSRLFNYGNWEVLRFLLSNCRWWLDEYKFDGFRFDGVTSMMYHHHGLQMAFTGNYDEYFGMQTDLDSVVYLMLANDMIHSIFPNAVTIGEDVSGMPTFCRPVQEGGVGFDYRLQMAIADKWIDILETSGGDENWSMGDICHTLTNRRYGEACIGYAESHDQALVGDKTIAFWLMDAEMYYGMEADSSNDVVSRGIALHKMIRTITSALGGEGYLNFMGNEFGHPEWIDFPRDDTYDTSTGEFIPGNGGSHDKCRRRWDLADAESLKYKYMNSYDRALMHLDKAFGFVNAPHTYISRKDEMDKLVVFEKGDLVFVLNFHPCNSYTDYRVGCFKPGTYKIALSSDEGVFGGWSNASKWNNAEFHTQDGDYDNRPCSMQIYAPSRTAVVYAPADWCDSENESVPGLGVKGVGPYYSY</sequence>
<evidence type="ECO:0000256" key="1">
    <source>
        <dbReference type="ARBA" id="ARBA00000826"/>
    </source>
</evidence>
<protein>
    <recommendedName>
        <fullName evidence="4">1,4-alpha-glucan branching enzyme</fullName>
        <ecNumber evidence="4">2.4.1.18</ecNumber>
    </recommendedName>
</protein>
<comment type="pathway">
    <text evidence="7">Glycan biosynthesis.</text>
</comment>
<dbReference type="Pfam" id="PF00128">
    <property type="entry name" value="Alpha-amylase"/>
    <property type="match status" value="1"/>
</dbReference>
<dbReference type="InterPro" id="IPR006048">
    <property type="entry name" value="A-amylase/branching_C"/>
</dbReference>
<dbReference type="SUPFAM" id="SSF51011">
    <property type="entry name" value="Glycosyl hydrolase domain"/>
    <property type="match status" value="1"/>
</dbReference>
<dbReference type="Gene3D" id="2.60.40.1180">
    <property type="entry name" value="Golgi alpha-mannosidase II"/>
    <property type="match status" value="1"/>
</dbReference>
<dbReference type="EMBL" id="CP031049">
    <property type="protein sequence ID" value="QDZ25274.1"/>
    <property type="molecule type" value="Genomic_DNA"/>
</dbReference>
<reference evidence="10 11" key="1">
    <citation type="submission" date="2018-07" db="EMBL/GenBank/DDBJ databases">
        <title>The complete nuclear genome of the prasinophyte Chloropicon primus (CCMP1205).</title>
        <authorList>
            <person name="Pombert J.-F."/>
            <person name="Otis C."/>
            <person name="Turmel M."/>
            <person name="Lemieux C."/>
        </authorList>
    </citation>
    <scope>NUCLEOTIDE SEQUENCE [LARGE SCALE GENOMIC DNA]</scope>
    <source>
        <strain evidence="10 11">CCMP1205</strain>
    </source>
</reference>
<dbReference type="FunFam" id="2.60.40.10:FF:000250">
    <property type="entry name" value="1,4-alpha-glucan-branching enzyme, chloroplastic/amyloplastic"/>
    <property type="match status" value="1"/>
</dbReference>
<evidence type="ECO:0000256" key="5">
    <source>
        <dbReference type="ARBA" id="ARBA00022679"/>
    </source>
</evidence>
<dbReference type="OrthoDB" id="196493at2759"/>
<dbReference type="InterPro" id="IPR013783">
    <property type="entry name" value="Ig-like_fold"/>
</dbReference>
<dbReference type="Proteomes" id="UP000316726">
    <property type="component" value="Chromosome 16"/>
</dbReference>
<evidence type="ECO:0000256" key="2">
    <source>
        <dbReference type="ARBA" id="ARBA00004602"/>
    </source>
</evidence>
<comment type="subcellular location">
    <subcellularLocation>
        <location evidence="2">Plastid</location>
        <location evidence="2">Amyloplast</location>
    </subcellularLocation>
</comment>
<feature type="compositionally biased region" description="Low complexity" evidence="8">
    <location>
        <begin position="114"/>
        <end position="135"/>
    </location>
</feature>
<dbReference type="Pfam" id="PF02922">
    <property type="entry name" value="CBM_48"/>
    <property type="match status" value="1"/>
</dbReference>
<keyword evidence="5" id="KW-0808">Transferase</keyword>
<dbReference type="SUPFAM" id="SSF51445">
    <property type="entry name" value="(Trans)glycosidases"/>
    <property type="match status" value="1"/>
</dbReference>
<feature type="compositionally biased region" description="Acidic residues" evidence="8">
    <location>
        <begin position="101"/>
        <end position="110"/>
    </location>
</feature>
<dbReference type="CDD" id="cd11321">
    <property type="entry name" value="AmyAc_bac_euk_BE"/>
    <property type="match status" value="1"/>
</dbReference>
<dbReference type="AlphaFoldDB" id="A0A5B8N0I8"/>
<evidence type="ECO:0000313" key="10">
    <source>
        <dbReference type="EMBL" id="QDZ25274.1"/>
    </source>
</evidence>
<feature type="domain" description="Glycosyl hydrolase family 13 catalytic" evidence="9">
    <location>
        <begin position="372"/>
        <end position="729"/>
    </location>
</feature>
<feature type="region of interest" description="Disordered" evidence="8">
    <location>
        <begin position="101"/>
        <end position="165"/>
    </location>
</feature>
<name>A0A5B8N0I8_9CHLO</name>
<keyword evidence="11" id="KW-1185">Reference proteome</keyword>
<dbReference type="STRING" id="1764295.A0A5B8N0I8"/>
<dbReference type="GO" id="GO:0009501">
    <property type="term" value="C:amyloplast"/>
    <property type="evidence" value="ECO:0007669"/>
    <property type="project" value="UniProtKB-SubCell"/>
</dbReference>
<dbReference type="CDD" id="cd02854">
    <property type="entry name" value="E_set_GBE_euk_N"/>
    <property type="match status" value="1"/>
</dbReference>